<gene>
    <name evidence="2" type="ORF">HJG63_012563</name>
</gene>
<organism evidence="2 3">
    <name type="scientific">Rousettus aegyptiacus</name>
    <name type="common">Egyptian fruit bat</name>
    <name type="synonym">Pteropus aegyptiacus</name>
    <dbReference type="NCBI Taxonomy" id="9407"/>
    <lineage>
        <taxon>Eukaryota</taxon>
        <taxon>Metazoa</taxon>
        <taxon>Chordata</taxon>
        <taxon>Craniata</taxon>
        <taxon>Vertebrata</taxon>
        <taxon>Euteleostomi</taxon>
        <taxon>Mammalia</taxon>
        <taxon>Eutheria</taxon>
        <taxon>Laurasiatheria</taxon>
        <taxon>Chiroptera</taxon>
        <taxon>Yinpterochiroptera</taxon>
        <taxon>Pteropodoidea</taxon>
        <taxon>Pteropodidae</taxon>
        <taxon>Rousettinae</taxon>
        <taxon>Rousettus</taxon>
    </lineage>
</organism>
<name>A0A7J8EK90_ROUAE</name>
<protein>
    <submittedName>
        <fullName evidence="2">Uncharacterized protein</fullName>
    </submittedName>
</protein>
<dbReference type="EMBL" id="JACASE010000009">
    <property type="protein sequence ID" value="KAF6435840.1"/>
    <property type="molecule type" value="Genomic_DNA"/>
</dbReference>
<keyword evidence="3" id="KW-1185">Reference proteome</keyword>
<evidence type="ECO:0000313" key="3">
    <source>
        <dbReference type="Proteomes" id="UP000593571"/>
    </source>
</evidence>
<evidence type="ECO:0000256" key="1">
    <source>
        <dbReference type="SAM" id="SignalP"/>
    </source>
</evidence>
<feature type="chain" id="PRO_5029692899" evidence="1">
    <location>
        <begin position="23"/>
        <end position="131"/>
    </location>
</feature>
<sequence length="131" mass="15141">MLMTALLCKQVFLFSFLRIVSKIEKLNFLLVYFMYSSSGKNLLSNGSGKFFCSILGSTWKFPSFRYILTTGNKRKKNGKAEREPGLLKFVENIRKLALHLKNKLLFVYNLLSSKYREGSLNYTLDYIAVTI</sequence>
<evidence type="ECO:0000313" key="2">
    <source>
        <dbReference type="EMBL" id="KAF6435840.1"/>
    </source>
</evidence>
<keyword evidence="1" id="KW-0732">Signal</keyword>
<accession>A0A7J8EK90</accession>
<proteinExistence type="predicted"/>
<feature type="signal peptide" evidence="1">
    <location>
        <begin position="1"/>
        <end position="22"/>
    </location>
</feature>
<dbReference type="AlphaFoldDB" id="A0A7J8EK90"/>
<dbReference type="Proteomes" id="UP000593571">
    <property type="component" value="Unassembled WGS sequence"/>
</dbReference>
<comment type="caution">
    <text evidence="2">The sequence shown here is derived from an EMBL/GenBank/DDBJ whole genome shotgun (WGS) entry which is preliminary data.</text>
</comment>
<reference evidence="2 3" key="1">
    <citation type="journal article" date="2020" name="Nature">
        <title>Six reference-quality genomes reveal evolution of bat adaptations.</title>
        <authorList>
            <person name="Jebb D."/>
            <person name="Huang Z."/>
            <person name="Pippel M."/>
            <person name="Hughes G.M."/>
            <person name="Lavrichenko K."/>
            <person name="Devanna P."/>
            <person name="Winkler S."/>
            <person name="Jermiin L.S."/>
            <person name="Skirmuntt E.C."/>
            <person name="Katzourakis A."/>
            <person name="Burkitt-Gray L."/>
            <person name="Ray D.A."/>
            <person name="Sullivan K.A.M."/>
            <person name="Roscito J.G."/>
            <person name="Kirilenko B.M."/>
            <person name="Davalos L.M."/>
            <person name="Corthals A.P."/>
            <person name="Power M.L."/>
            <person name="Jones G."/>
            <person name="Ransome R.D."/>
            <person name="Dechmann D.K.N."/>
            <person name="Locatelli A.G."/>
            <person name="Puechmaille S.J."/>
            <person name="Fedrigo O."/>
            <person name="Jarvis E.D."/>
            <person name="Hiller M."/>
            <person name="Vernes S.C."/>
            <person name="Myers E.W."/>
            <person name="Teeling E.C."/>
        </authorList>
    </citation>
    <scope>NUCLEOTIDE SEQUENCE [LARGE SCALE GENOMIC DNA]</scope>
    <source>
        <strain evidence="2">MRouAeg1</strain>
        <tissue evidence="2">Muscle</tissue>
    </source>
</reference>